<dbReference type="Pfam" id="PF07883">
    <property type="entry name" value="Cupin_2"/>
    <property type="match status" value="1"/>
</dbReference>
<dbReference type="PANTHER" id="PTHR43346:SF1">
    <property type="entry name" value="QUERCETIN 2,3-DIOXYGENASE-RELATED"/>
    <property type="match status" value="1"/>
</dbReference>
<comment type="caution">
    <text evidence="2">The sequence shown here is derived from an EMBL/GenBank/DDBJ whole genome shotgun (WGS) entry which is preliminary data.</text>
</comment>
<dbReference type="Gene3D" id="2.60.120.10">
    <property type="entry name" value="Jelly Rolls"/>
    <property type="match status" value="1"/>
</dbReference>
<name>A0A9X3E426_9HYPH</name>
<feature type="domain" description="Cupin type-2" evidence="1">
    <location>
        <begin position="43"/>
        <end position="110"/>
    </location>
</feature>
<dbReference type="SUPFAM" id="SSF51182">
    <property type="entry name" value="RmlC-like cupins"/>
    <property type="match status" value="1"/>
</dbReference>
<dbReference type="InterPro" id="IPR013096">
    <property type="entry name" value="Cupin_2"/>
</dbReference>
<dbReference type="InterPro" id="IPR014710">
    <property type="entry name" value="RmlC-like_jellyroll"/>
</dbReference>
<sequence>MKTFSFETAATATAFQIAPTDTNYFAILFDGEKDGIDNIFVIEIFNRGGATPPNEHSDAHEFFYVLHGEGIARCGDKEMPIKKGDALLLNPGNEHVVRNTGDSKLYTLTVMTPNQDFAELIRSGTPVELDEEDIAVLTGKA</sequence>
<evidence type="ECO:0000313" key="3">
    <source>
        <dbReference type="Proteomes" id="UP001144805"/>
    </source>
</evidence>
<keyword evidence="3" id="KW-1185">Reference proteome</keyword>
<dbReference type="CDD" id="cd06987">
    <property type="entry name" value="cupin_MAE_RS03005"/>
    <property type="match status" value="1"/>
</dbReference>
<dbReference type="InterPro" id="IPR052538">
    <property type="entry name" value="Flavonoid_dioxygenase-like"/>
</dbReference>
<organism evidence="2 3">
    <name type="scientific">Kaistia nematophila</name>
    <dbReference type="NCBI Taxonomy" id="2994654"/>
    <lineage>
        <taxon>Bacteria</taxon>
        <taxon>Pseudomonadati</taxon>
        <taxon>Pseudomonadota</taxon>
        <taxon>Alphaproteobacteria</taxon>
        <taxon>Hyphomicrobiales</taxon>
        <taxon>Kaistiaceae</taxon>
        <taxon>Kaistia</taxon>
    </lineage>
</organism>
<evidence type="ECO:0000259" key="1">
    <source>
        <dbReference type="Pfam" id="PF07883"/>
    </source>
</evidence>
<protein>
    <submittedName>
        <fullName evidence="2">Cupin domain-containing protein</fullName>
    </submittedName>
</protein>
<dbReference type="InterPro" id="IPR011051">
    <property type="entry name" value="RmlC_Cupin_sf"/>
</dbReference>
<dbReference type="Proteomes" id="UP001144805">
    <property type="component" value="Unassembled WGS sequence"/>
</dbReference>
<dbReference type="AlphaFoldDB" id="A0A9X3E426"/>
<dbReference type="PANTHER" id="PTHR43346">
    <property type="entry name" value="LIGAND BINDING DOMAIN PROTEIN, PUTATIVE (AFU_ORTHOLOGUE AFUA_6G14370)-RELATED"/>
    <property type="match status" value="1"/>
</dbReference>
<gene>
    <name evidence="2" type="ORF">OSH07_09345</name>
</gene>
<accession>A0A9X3E426</accession>
<proteinExistence type="predicted"/>
<evidence type="ECO:0000313" key="2">
    <source>
        <dbReference type="EMBL" id="MCX5569398.1"/>
    </source>
</evidence>
<reference evidence="2" key="1">
    <citation type="submission" date="2022-11" db="EMBL/GenBank/DDBJ databases">
        <title>Biodiversity and phylogenetic relationships of bacteria.</title>
        <authorList>
            <person name="Machado R.A.R."/>
            <person name="Bhat A."/>
            <person name="Loulou A."/>
            <person name="Kallel S."/>
        </authorList>
    </citation>
    <scope>NUCLEOTIDE SEQUENCE</scope>
    <source>
        <strain evidence="2">K-TC2</strain>
    </source>
</reference>
<dbReference type="RefSeq" id="WP_266338370.1">
    <property type="nucleotide sequence ID" value="NZ_JAPKNK010000003.1"/>
</dbReference>
<dbReference type="EMBL" id="JAPKNK010000003">
    <property type="protein sequence ID" value="MCX5569398.1"/>
    <property type="molecule type" value="Genomic_DNA"/>
</dbReference>